<dbReference type="AlphaFoldDB" id="A0A368R234"/>
<dbReference type="PROSITE" id="PS51746">
    <property type="entry name" value="PPM_2"/>
    <property type="match status" value="1"/>
</dbReference>
<dbReference type="EMBL" id="CM003532">
    <property type="protein sequence ID" value="RCV23600.1"/>
    <property type="molecule type" value="Genomic_DNA"/>
</dbReference>
<dbReference type="GO" id="GO:0004722">
    <property type="term" value="F:protein serine/threonine phosphatase activity"/>
    <property type="evidence" value="ECO:0007669"/>
    <property type="project" value="UniProtKB-EC"/>
</dbReference>
<protein>
    <recommendedName>
        <fullName evidence="1">protein-serine/threonine phosphatase</fullName>
        <ecNumber evidence="1">3.1.3.16</ecNumber>
    </recommendedName>
</protein>
<dbReference type="STRING" id="4555.A0A368R234"/>
<reference evidence="7" key="2">
    <citation type="submission" date="2015-07" db="EMBL/GenBank/DDBJ databases">
        <authorList>
            <person name="Noorani M."/>
        </authorList>
    </citation>
    <scope>NUCLEOTIDE SEQUENCE</scope>
    <source>
        <strain evidence="7">Yugu1</strain>
    </source>
</reference>
<gene>
    <name evidence="7" type="ORF">SETIT_5G019800v2</name>
</gene>
<dbReference type="Pfam" id="PF00481">
    <property type="entry name" value="PP2C"/>
    <property type="match status" value="1"/>
</dbReference>
<sequence>MDGISLGLEDHNENVVAHKSPLRGVLFTRFPCRRLKRLRTCTAERCIQARFRSFRLTDHTLAASVDKLERSMSRESDVPEAARAPESMAWGTPPALYLSYGMVSLRGRRPALTDAVAAAQSFTALSPPLGLDYFAVLDGGLLGTAAAIAERIDGELRSEAPRFRGGASHDVAGWWRMVIGEAFQTVNGEVVASGGAGATALVALVLEKYIVVVKCGGGASKAVLSRGGEHVGLTPDRWVKLFLLSSFMWSSSYEPPPVTAEPDVVAVERKQAQDDFLILASDGLWGAVTAALACGLVRRRLAPVDAARGSPAAVLAKELADKALYAGSEDNVSVAIVLFKDFWAQSANK</sequence>
<comment type="catalytic activity">
    <reaction evidence="4">
        <text>O-phospho-L-seryl-[protein] + H2O = L-seryl-[protein] + phosphate</text>
        <dbReference type="Rhea" id="RHEA:20629"/>
        <dbReference type="Rhea" id="RHEA-COMP:9863"/>
        <dbReference type="Rhea" id="RHEA-COMP:11604"/>
        <dbReference type="ChEBI" id="CHEBI:15377"/>
        <dbReference type="ChEBI" id="CHEBI:29999"/>
        <dbReference type="ChEBI" id="CHEBI:43474"/>
        <dbReference type="ChEBI" id="CHEBI:83421"/>
        <dbReference type="EC" id="3.1.3.16"/>
    </reaction>
</comment>
<dbReference type="SMART" id="SM00332">
    <property type="entry name" value="PP2Cc"/>
    <property type="match status" value="1"/>
</dbReference>
<accession>A0A368R234</accession>
<dbReference type="InterPro" id="IPR036457">
    <property type="entry name" value="PPM-type-like_dom_sf"/>
</dbReference>
<proteinExistence type="predicted"/>
<evidence type="ECO:0000313" key="7">
    <source>
        <dbReference type="EMBL" id="RCV23600.1"/>
    </source>
</evidence>
<organism evidence="7">
    <name type="scientific">Setaria italica</name>
    <name type="common">Foxtail millet</name>
    <name type="synonym">Panicum italicum</name>
    <dbReference type="NCBI Taxonomy" id="4555"/>
    <lineage>
        <taxon>Eukaryota</taxon>
        <taxon>Viridiplantae</taxon>
        <taxon>Streptophyta</taxon>
        <taxon>Embryophyta</taxon>
        <taxon>Tracheophyta</taxon>
        <taxon>Spermatophyta</taxon>
        <taxon>Magnoliopsida</taxon>
        <taxon>Liliopsida</taxon>
        <taxon>Poales</taxon>
        <taxon>Poaceae</taxon>
        <taxon>PACMAD clade</taxon>
        <taxon>Panicoideae</taxon>
        <taxon>Panicodae</taxon>
        <taxon>Paniceae</taxon>
        <taxon>Cenchrinae</taxon>
        <taxon>Setaria</taxon>
    </lineage>
</organism>
<keyword evidence="3" id="KW-0904">Protein phosphatase</keyword>
<dbReference type="SUPFAM" id="SSF81606">
    <property type="entry name" value="PP2C-like"/>
    <property type="match status" value="1"/>
</dbReference>
<dbReference type="OrthoDB" id="420076at2759"/>
<dbReference type="InterPro" id="IPR015655">
    <property type="entry name" value="PP2C"/>
</dbReference>
<reference evidence="7" key="1">
    <citation type="journal article" date="2012" name="Nat. Biotechnol.">
        <title>Reference genome sequence of the model plant Setaria.</title>
        <authorList>
            <person name="Bennetzen J.L."/>
            <person name="Schmutz J."/>
            <person name="Wang H."/>
            <person name="Percifield R."/>
            <person name="Hawkins J."/>
            <person name="Pontaroli A.C."/>
            <person name="Estep M."/>
            <person name="Feng L."/>
            <person name="Vaughn J.N."/>
            <person name="Grimwood J."/>
            <person name="Jenkins J."/>
            <person name="Barry K."/>
            <person name="Lindquist E."/>
            <person name="Hellsten U."/>
            <person name="Deshpande S."/>
            <person name="Wang X."/>
            <person name="Wu X."/>
            <person name="Mitros T."/>
            <person name="Triplett J."/>
            <person name="Yang X."/>
            <person name="Ye C.Y."/>
            <person name="Mauro-Herrera M."/>
            <person name="Wang L."/>
            <person name="Li P."/>
            <person name="Sharma M."/>
            <person name="Sharma R."/>
            <person name="Ronald P.C."/>
            <person name="Panaud O."/>
            <person name="Kellogg E.A."/>
            <person name="Brutnell T.P."/>
            <person name="Doust A.N."/>
            <person name="Tuskan G.A."/>
            <person name="Rokhsar D."/>
            <person name="Devos K.M."/>
        </authorList>
    </citation>
    <scope>NUCLEOTIDE SEQUENCE [LARGE SCALE GENOMIC DNA]</scope>
    <source>
        <strain evidence="7">Yugu1</strain>
    </source>
</reference>
<keyword evidence="2" id="KW-0378">Hydrolase</keyword>
<evidence type="ECO:0000259" key="6">
    <source>
        <dbReference type="PROSITE" id="PS51746"/>
    </source>
</evidence>
<dbReference type="CDD" id="cd00143">
    <property type="entry name" value="PP2Cc"/>
    <property type="match status" value="1"/>
</dbReference>
<dbReference type="PANTHER" id="PTHR47992">
    <property type="entry name" value="PROTEIN PHOSPHATASE"/>
    <property type="match status" value="1"/>
</dbReference>
<dbReference type="Gene3D" id="3.60.40.10">
    <property type="entry name" value="PPM-type phosphatase domain"/>
    <property type="match status" value="2"/>
</dbReference>
<evidence type="ECO:0000256" key="4">
    <source>
        <dbReference type="ARBA" id="ARBA00047761"/>
    </source>
</evidence>
<dbReference type="EC" id="3.1.3.16" evidence="1"/>
<evidence type="ECO:0000256" key="1">
    <source>
        <dbReference type="ARBA" id="ARBA00013081"/>
    </source>
</evidence>
<dbReference type="InterPro" id="IPR001932">
    <property type="entry name" value="PPM-type_phosphatase-like_dom"/>
</dbReference>
<feature type="domain" description="PPM-type phosphatase" evidence="6">
    <location>
        <begin position="99"/>
        <end position="339"/>
    </location>
</feature>
<name>A0A368R234_SETIT</name>
<evidence type="ECO:0000256" key="2">
    <source>
        <dbReference type="ARBA" id="ARBA00022801"/>
    </source>
</evidence>
<comment type="catalytic activity">
    <reaction evidence="5">
        <text>O-phospho-L-threonyl-[protein] + H2O = L-threonyl-[protein] + phosphate</text>
        <dbReference type="Rhea" id="RHEA:47004"/>
        <dbReference type="Rhea" id="RHEA-COMP:11060"/>
        <dbReference type="Rhea" id="RHEA-COMP:11605"/>
        <dbReference type="ChEBI" id="CHEBI:15377"/>
        <dbReference type="ChEBI" id="CHEBI:30013"/>
        <dbReference type="ChEBI" id="CHEBI:43474"/>
        <dbReference type="ChEBI" id="CHEBI:61977"/>
        <dbReference type="EC" id="3.1.3.16"/>
    </reaction>
</comment>
<evidence type="ECO:0000256" key="3">
    <source>
        <dbReference type="ARBA" id="ARBA00022912"/>
    </source>
</evidence>
<evidence type="ECO:0000256" key="5">
    <source>
        <dbReference type="ARBA" id="ARBA00048336"/>
    </source>
</evidence>